<dbReference type="Pfam" id="PF00072">
    <property type="entry name" value="Response_reg"/>
    <property type="match status" value="1"/>
</dbReference>
<evidence type="ECO:0000256" key="5">
    <source>
        <dbReference type="ARBA" id="ARBA00023012"/>
    </source>
</evidence>
<keyword evidence="8" id="KW-0804">Transcription</keyword>
<keyword evidence="6" id="KW-0805">Transcription regulation</keyword>
<dbReference type="PROSITE" id="PS50110">
    <property type="entry name" value="RESPONSE_REGULATORY"/>
    <property type="match status" value="1"/>
</dbReference>
<feature type="modified residue" description="4-aspartylphosphate" evidence="10">
    <location>
        <position position="55"/>
    </location>
</feature>
<dbReference type="RefSeq" id="WP_046442740.1">
    <property type="nucleotide sequence ID" value="NZ_JAXDTA010000013.1"/>
</dbReference>
<feature type="domain" description="Response regulatory" evidence="12">
    <location>
        <begin position="3"/>
        <end position="120"/>
    </location>
</feature>
<feature type="domain" description="HTH araC/xylS-type" evidence="11">
    <location>
        <begin position="436"/>
        <end position="534"/>
    </location>
</feature>
<keyword evidence="4 10" id="KW-0597">Phosphoprotein</keyword>
<dbReference type="CDD" id="cd17536">
    <property type="entry name" value="REC_YesN-like"/>
    <property type="match status" value="1"/>
</dbReference>
<accession>A0A0M2NHK4</accession>
<dbReference type="Gene3D" id="3.40.50.2300">
    <property type="match status" value="1"/>
</dbReference>
<dbReference type="SUPFAM" id="SSF52172">
    <property type="entry name" value="CheY-like"/>
    <property type="match status" value="1"/>
</dbReference>
<comment type="function">
    <text evidence="9">May play the central regulatory role in sporulation. It may be an element of the effector pathway responsible for the activation of sporulation genes in response to nutritional stress. Spo0A may act in concert with spo0H (a sigma factor) to control the expression of some genes that are critical to the sporulation process.</text>
</comment>
<evidence type="ECO:0000256" key="6">
    <source>
        <dbReference type="ARBA" id="ARBA00023015"/>
    </source>
</evidence>
<dbReference type="InterPro" id="IPR001789">
    <property type="entry name" value="Sig_transdc_resp-reg_receiver"/>
</dbReference>
<dbReference type="GO" id="GO:0005737">
    <property type="term" value="C:cytoplasm"/>
    <property type="evidence" value="ECO:0007669"/>
    <property type="project" value="UniProtKB-SubCell"/>
</dbReference>
<comment type="caution">
    <text evidence="13">The sequence shown here is derived from an EMBL/GenBank/DDBJ whole genome shotgun (WGS) entry which is preliminary data.</text>
</comment>
<dbReference type="SUPFAM" id="SSF46689">
    <property type="entry name" value="Homeodomain-like"/>
    <property type="match status" value="2"/>
</dbReference>
<keyword evidence="14" id="KW-1185">Reference proteome</keyword>
<evidence type="ECO:0000256" key="3">
    <source>
        <dbReference type="ARBA" id="ARBA00022490"/>
    </source>
</evidence>
<evidence type="ECO:0000259" key="11">
    <source>
        <dbReference type="PROSITE" id="PS01124"/>
    </source>
</evidence>
<keyword evidence="7" id="KW-0238">DNA-binding</keyword>
<sequence length="536" mass="61033">MIRTMIVDDEVWVCKLICNIIKWEDFGYTVVKQAYNGNDALQAIKDLKPDLVFTDIRMPGLDGLELIKETKACGLTTKFVIISGYSDFGYAKTAIDSGVLGYLLKPVEPEDLSVLLEKLKTELAADHPSNQKQMLDEQLKKSRRQYREQFMYNYLITSPKLAPGFSLGQFNEEFGSAFESGNFQVFQIILDQKGTSSSDLNHIVLQSITEQWYEHMKPICFDACVIRTNMSVICITNYASAMEKQIRMLAEEVFHFCCERVPHIARYQVTLGIGDIVCSFRELPHSFLSAQNAVRARISLGTGQIIDLSESNSEPLCASEIFTERSRSLLTRFLNHAQSHSAQETVEEIFAELSRNNVHNHPGTVFQLAQLFLDALYSCLANINIDYGRNHPKKIAEQEIESMHSIAQLKQYLADLLGSAAMQNSPGRGKNTSVVEIMKAYIDEHYKEDISLKDLAARVYLNPKYVCELFKKETGVNFTDYLSFKRMEKAKLFLLDPRYRVADICGLVGYNDTKYFSKLFKRMIGVTPSQFRKLHC</sequence>
<dbReference type="InterPro" id="IPR020449">
    <property type="entry name" value="Tscrpt_reg_AraC-type_HTH"/>
</dbReference>
<dbReference type="InterPro" id="IPR011006">
    <property type="entry name" value="CheY-like_superfamily"/>
</dbReference>
<dbReference type="GO" id="GO:0003700">
    <property type="term" value="F:DNA-binding transcription factor activity"/>
    <property type="evidence" value="ECO:0007669"/>
    <property type="project" value="InterPro"/>
</dbReference>
<keyword evidence="3" id="KW-0963">Cytoplasm</keyword>
<dbReference type="PRINTS" id="PR00032">
    <property type="entry name" value="HTHARAC"/>
</dbReference>
<dbReference type="SMART" id="SM00448">
    <property type="entry name" value="REC"/>
    <property type="match status" value="1"/>
</dbReference>
<keyword evidence="5" id="KW-0902">Two-component regulatory system</keyword>
<dbReference type="InterPro" id="IPR009057">
    <property type="entry name" value="Homeodomain-like_sf"/>
</dbReference>
<organism evidence="13 14">
    <name type="scientific">Christensenella hongkongensis</name>
    <dbReference type="NCBI Taxonomy" id="270498"/>
    <lineage>
        <taxon>Bacteria</taxon>
        <taxon>Bacillati</taxon>
        <taxon>Bacillota</taxon>
        <taxon>Clostridia</taxon>
        <taxon>Christensenellales</taxon>
        <taxon>Christensenellaceae</taxon>
        <taxon>Christensenella</taxon>
    </lineage>
</organism>
<evidence type="ECO:0000313" key="13">
    <source>
        <dbReference type="EMBL" id="KKI51638.1"/>
    </source>
</evidence>
<dbReference type="Gene3D" id="1.10.10.60">
    <property type="entry name" value="Homeodomain-like"/>
    <property type="match status" value="2"/>
</dbReference>
<evidence type="ECO:0000259" key="12">
    <source>
        <dbReference type="PROSITE" id="PS50110"/>
    </source>
</evidence>
<comment type="subcellular location">
    <subcellularLocation>
        <location evidence="1">Cytoplasm</location>
    </subcellularLocation>
</comment>
<dbReference type="InterPro" id="IPR018060">
    <property type="entry name" value="HTH_AraC"/>
</dbReference>
<dbReference type="STRING" id="270498.CHK_0804"/>
<gene>
    <name evidence="13" type="ORF">CHK_0804</name>
</gene>
<dbReference type="PROSITE" id="PS01124">
    <property type="entry name" value="HTH_ARAC_FAMILY_2"/>
    <property type="match status" value="1"/>
</dbReference>
<name>A0A0M2NHK4_9FIRM</name>
<dbReference type="AlphaFoldDB" id="A0A0M2NHK4"/>
<evidence type="ECO:0000256" key="7">
    <source>
        <dbReference type="ARBA" id="ARBA00023125"/>
    </source>
</evidence>
<dbReference type="SMART" id="SM00342">
    <property type="entry name" value="HTH_ARAC"/>
    <property type="match status" value="1"/>
</dbReference>
<dbReference type="PATRIC" id="fig|270498.16.peg.402"/>
<evidence type="ECO:0000256" key="10">
    <source>
        <dbReference type="PROSITE-ProRule" id="PRU00169"/>
    </source>
</evidence>
<reference evidence="13 14" key="1">
    <citation type="submission" date="2015-04" db="EMBL/GenBank/DDBJ databases">
        <title>Draft genome sequence of bacteremic isolate Catabacter hongkongensis type strain HKU16T.</title>
        <authorList>
            <person name="Lau S.K."/>
            <person name="Teng J.L."/>
            <person name="Huang Y."/>
            <person name="Curreem S.O."/>
            <person name="Tsui S.K."/>
            <person name="Woo P.C."/>
        </authorList>
    </citation>
    <scope>NUCLEOTIDE SEQUENCE [LARGE SCALE GENOMIC DNA]</scope>
    <source>
        <strain evidence="13 14">HKU16</strain>
    </source>
</reference>
<dbReference type="PANTHER" id="PTHR42713:SF3">
    <property type="entry name" value="TRANSCRIPTIONAL REGULATORY PROTEIN HPTR"/>
    <property type="match status" value="1"/>
</dbReference>
<evidence type="ECO:0000313" key="14">
    <source>
        <dbReference type="Proteomes" id="UP000034076"/>
    </source>
</evidence>
<protein>
    <recommendedName>
        <fullName evidence="2">Stage 0 sporulation protein A homolog</fullName>
    </recommendedName>
</protein>
<dbReference type="Pfam" id="PF12833">
    <property type="entry name" value="HTH_18"/>
    <property type="match status" value="1"/>
</dbReference>
<evidence type="ECO:0000256" key="1">
    <source>
        <dbReference type="ARBA" id="ARBA00004496"/>
    </source>
</evidence>
<dbReference type="EMBL" id="LAYJ01000068">
    <property type="protein sequence ID" value="KKI51638.1"/>
    <property type="molecule type" value="Genomic_DNA"/>
</dbReference>
<dbReference type="InterPro" id="IPR051552">
    <property type="entry name" value="HptR"/>
</dbReference>
<dbReference type="GO" id="GO:0000160">
    <property type="term" value="P:phosphorelay signal transduction system"/>
    <property type="evidence" value="ECO:0007669"/>
    <property type="project" value="UniProtKB-KW"/>
</dbReference>
<dbReference type="PANTHER" id="PTHR42713">
    <property type="entry name" value="HISTIDINE KINASE-RELATED"/>
    <property type="match status" value="1"/>
</dbReference>
<proteinExistence type="predicted"/>
<dbReference type="Proteomes" id="UP000034076">
    <property type="component" value="Unassembled WGS sequence"/>
</dbReference>
<evidence type="ECO:0000256" key="2">
    <source>
        <dbReference type="ARBA" id="ARBA00018672"/>
    </source>
</evidence>
<evidence type="ECO:0000256" key="8">
    <source>
        <dbReference type="ARBA" id="ARBA00023163"/>
    </source>
</evidence>
<evidence type="ECO:0000256" key="9">
    <source>
        <dbReference type="ARBA" id="ARBA00024867"/>
    </source>
</evidence>
<dbReference type="OrthoDB" id="324626at2"/>
<evidence type="ECO:0000256" key="4">
    <source>
        <dbReference type="ARBA" id="ARBA00022553"/>
    </source>
</evidence>
<dbReference type="GO" id="GO:0043565">
    <property type="term" value="F:sequence-specific DNA binding"/>
    <property type="evidence" value="ECO:0007669"/>
    <property type="project" value="InterPro"/>
</dbReference>